<reference evidence="3" key="1">
    <citation type="journal article" date="2014" name="Genome Biol. Evol.">
        <title>Gene Loss Rather Than Gene Gain Is Associated with a Host Jump from Monocots to Dicots in the Smut Fungus Melanopsichium pennsylvanicum.</title>
        <authorList>
            <person name="Sharma R."/>
            <person name="Mishra B."/>
            <person name="Runge F."/>
            <person name="Thines M."/>
        </authorList>
    </citation>
    <scope>NUCLEOTIDE SEQUENCE</scope>
    <source>
        <strain evidence="3">4</strain>
    </source>
</reference>
<evidence type="ECO:0000256" key="1">
    <source>
        <dbReference type="SAM" id="MobiDB-lite"/>
    </source>
</evidence>
<dbReference type="EMBL" id="HG529553">
    <property type="protein sequence ID" value="CDI52861.1"/>
    <property type="molecule type" value="Genomic_DNA"/>
</dbReference>
<sequence length="987" mass="108136">MTSSSGSTTGGVTAVLAPPNSQWRSATEHDVYADNRDEDIFGWVQPDEWDTVAGISKNNFLRGNCVECVSDQDTNALPLSLHSCGGPSCGYGGQCCEYSRRATRTQDLSEFAPASLLRRSDKPAGKSKIDDLAKVEKRSSLGVSLVDIIHGRSCRPISLLDLRAFLHFQRQTSKRLPSYYPASDMQTSAIDAFDLNIDLPTTLPNSIKETQTPRRFHYDEVDALDFLVAYERYVTKFREQPRANRLKSPDPVTCKAAVRAYVRRQSKSRVSCDLTAMDVLLSDNAADDDSDIPEEVSRKVLAQLKPTDLGLRPETQPIRPEFDRLVHRYLCSQRLGVLPSNRKRGKKRDPGSPSDAARGNDTPNHFGTSKDDNVPRLRWMVDMGLISESDLQLSLAECNFSTHPDVLAPVAEAVYAYMAQHVLPFFFISVARNLSPNTKRGRLLVGVVCTLIALAFSILLIIEPSPLASRANHGTGKIVRWWRLVTAPVWGAGLGYILAYFTGLCVWLTLRGNREPDKEEEREREQIRSRISGDDVVGFDLAELQAEVDQTDINVEQETNRWMAPEIADILTGITGHKKDKHTRQISSSDIRVIRDLEEGRGRLRSEVNDAHLSTKVSFDHPLAAEKQADTTNVVGLAAPLSIEKDSALTTPAAIILHTPRRPSVMLGAGETAGRPSAAFSAVDLNAISSARPSLDRAGNSLNDLGQADAIAGSGNSPQAPALMRQKRVRLLNISIGITTTSGNERAEEHVEAPVLTRDALLFDPELAARVTSPTFATSPFDGSAIPGGGSPHDSPPLATRRKSLAQAFLPLKSSHRMQTQMQELERQSPVRDRSGEPDMEKEDLTLPKLPEVSATVPRSHVDHRQIAPWSAPSGNGFEAPSSARPLLFSLPASRRSRLSASTSTTAVAPSPSFATSGVKRAYDETPSISFRERLWTVIQRGTGFAVGTERVLDARVRRAQQMKALRIMALNTLATTVVVVIVVAIP</sequence>
<name>A0A077R1Q1_9BASI</name>
<keyword evidence="2" id="KW-1133">Transmembrane helix</keyword>
<feature type="compositionally biased region" description="Basic and acidic residues" evidence="1">
    <location>
        <begin position="824"/>
        <end position="843"/>
    </location>
</feature>
<feature type="transmembrane region" description="Helical" evidence="2">
    <location>
        <begin position="965"/>
        <end position="986"/>
    </location>
</feature>
<keyword evidence="2" id="KW-0812">Transmembrane</keyword>
<feature type="region of interest" description="Disordered" evidence="1">
    <location>
        <begin position="814"/>
        <end position="843"/>
    </location>
</feature>
<evidence type="ECO:0000313" key="3">
    <source>
        <dbReference type="EMBL" id="CDI52861.1"/>
    </source>
</evidence>
<keyword evidence="2" id="KW-0472">Membrane</keyword>
<feature type="region of interest" description="Disordered" evidence="1">
    <location>
        <begin position="340"/>
        <end position="371"/>
    </location>
</feature>
<dbReference type="PANTHER" id="PTHR39466:SF1">
    <property type="entry name" value="RGS DOMAIN-CONTAINING PROTEIN"/>
    <property type="match status" value="1"/>
</dbReference>
<dbReference type="PANTHER" id="PTHR39466">
    <property type="entry name" value="RGS DOMAIN-CONTAINING PROTEIN"/>
    <property type="match status" value="1"/>
</dbReference>
<accession>A0A077R1Q1</accession>
<organism evidence="3">
    <name type="scientific">Melanopsichium pennsylvanicum 4</name>
    <dbReference type="NCBI Taxonomy" id="1398559"/>
    <lineage>
        <taxon>Eukaryota</taxon>
        <taxon>Fungi</taxon>
        <taxon>Dikarya</taxon>
        <taxon>Basidiomycota</taxon>
        <taxon>Ustilaginomycotina</taxon>
        <taxon>Ustilaginomycetes</taxon>
        <taxon>Ustilaginales</taxon>
        <taxon>Ustilaginaceae</taxon>
        <taxon>Melanopsichium</taxon>
    </lineage>
</organism>
<feature type="transmembrane region" description="Helical" evidence="2">
    <location>
        <begin position="443"/>
        <end position="462"/>
    </location>
</feature>
<protein>
    <submittedName>
        <fullName evidence="3">Uncharacterized protein</fullName>
    </submittedName>
</protein>
<feature type="transmembrane region" description="Helical" evidence="2">
    <location>
        <begin position="414"/>
        <end position="431"/>
    </location>
</feature>
<proteinExistence type="predicted"/>
<feature type="region of interest" description="Disordered" evidence="1">
    <location>
        <begin position="779"/>
        <end position="799"/>
    </location>
</feature>
<feature type="transmembrane region" description="Helical" evidence="2">
    <location>
        <begin position="489"/>
        <end position="510"/>
    </location>
</feature>
<dbReference type="AlphaFoldDB" id="A0A077R1Q1"/>
<evidence type="ECO:0000256" key="2">
    <source>
        <dbReference type="SAM" id="Phobius"/>
    </source>
</evidence>